<dbReference type="AlphaFoldDB" id="B9L8J8"/>
<name>B9L8J8_NAUPA</name>
<keyword evidence="2" id="KW-0862">Zinc</keyword>
<accession>B9L8J8</accession>
<evidence type="ECO:0000313" key="4">
    <source>
        <dbReference type="EMBL" id="ACM92888.1"/>
    </source>
</evidence>
<dbReference type="STRING" id="598659.NAMH_0540"/>
<dbReference type="Pfam" id="PF00412">
    <property type="entry name" value="LIM"/>
    <property type="match status" value="1"/>
</dbReference>
<evidence type="ECO:0000259" key="3">
    <source>
        <dbReference type="Pfam" id="PF00412"/>
    </source>
</evidence>
<dbReference type="KEGG" id="nam:NAMH_0540"/>
<dbReference type="GO" id="GO:0046872">
    <property type="term" value="F:metal ion binding"/>
    <property type="evidence" value="ECO:0007669"/>
    <property type="project" value="UniProtKB-KW"/>
</dbReference>
<keyword evidence="5" id="KW-1185">Reference proteome</keyword>
<sequence length="65" mass="7493">MGKIILFVLIGAAIYFFFIKSREVTNKDNDENEFVQCSNCGTFVLKKEMKEKNGKLVCKDCYENS</sequence>
<evidence type="ECO:0000256" key="2">
    <source>
        <dbReference type="ARBA" id="ARBA00022833"/>
    </source>
</evidence>
<organism evidence="4 5">
    <name type="scientific">Nautilia profundicola (strain ATCC BAA-1463 / DSM 18972 / AmH)</name>
    <dbReference type="NCBI Taxonomy" id="598659"/>
    <lineage>
        <taxon>Bacteria</taxon>
        <taxon>Pseudomonadati</taxon>
        <taxon>Campylobacterota</taxon>
        <taxon>Epsilonproteobacteria</taxon>
        <taxon>Nautiliales</taxon>
        <taxon>Nautiliaceae</taxon>
        <taxon>Nautilia</taxon>
    </lineage>
</organism>
<reference evidence="4 5" key="1">
    <citation type="journal article" date="2009" name="PLoS Genet.">
        <title>Adaptations to submarine hydrothermal environments exemplified by the genome of Nautilia profundicola.</title>
        <authorList>
            <person name="Campbell B.J."/>
            <person name="Smith J.L."/>
            <person name="Hanson T.E."/>
            <person name="Klotz M.G."/>
            <person name="Stein L.Y."/>
            <person name="Lee C.K."/>
            <person name="Wu D."/>
            <person name="Robinson J.M."/>
            <person name="Khouri H.M."/>
            <person name="Eisen J.A."/>
            <person name="Cary S.C."/>
        </authorList>
    </citation>
    <scope>NUCLEOTIDE SEQUENCE [LARGE SCALE GENOMIC DNA]</scope>
    <source>
        <strain evidence="5">ATCC BAA-1463 / DSM 18972 / AmH</strain>
    </source>
</reference>
<gene>
    <name evidence="4" type="ordered locus">NAMH_0540</name>
</gene>
<evidence type="ECO:0000256" key="1">
    <source>
        <dbReference type="ARBA" id="ARBA00022723"/>
    </source>
</evidence>
<evidence type="ECO:0000313" key="5">
    <source>
        <dbReference type="Proteomes" id="UP000000448"/>
    </source>
</evidence>
<dbReference type="EMBL" id="CP001279">
    <property type="protein sequence ID" value="ACM92888.1"/>
    <property type="molecule type" value="Genomic_DNA"/>
</dbReference>
<dbReference type="OrthoDB" id="5356091at2"/>
<protein>
    <submittedName>
        <fullName evidence="4">Conserved protein</fullName>
    </submittedName>
</protein>
<dbReference type="RefSeq" id="WP_015901940.1">
    <property type="nucleotide sequence ID" value="NC_012115.1"/>
</dbReference>
<feature type="domain" description="LIM zinc-binding" evidence="3">
    <location>
        <begin position="33"/>
        <end position="64"/>
    </location>
</feature>
<dbReference type="Proteomes" id="UP000000448">
    <property type="component" value="Chromosome"/>
</dbReference>
<dbReference type="HOGENOM" id="CLU_168222_2_0_7"/>
<proteinExistence type="predicted"/>
<keyword evidence="1" id="KW-0479">Metal-binding</keyword>
<dbReference type="InterPro" id="IPR001781">
    <property type="entry name" value="Znf_LIM"/>
</dbReference>